<organism evidence="1 2">
    <name type="scientific">Lachnoanaerobaculum gingivalis</name>
    <dbReference type="NCBI Taxonomy" id="2490855"/>
    <lineage>
        <taxon>Bacteria</taxon>
        <taxon>Bacillati</taxon>
        <taxon>Bacillota</taxon>
        <taxon>Clostridia</taxon>
        <taxon>Lachnospirales</taxon>
        <taxon>Lachnospiraceae</taxon>
        <taxon>Lachnoanaerobaculum</taxon>
    </lineage>
</organism>
<accession>A0A3P3QZS0</accession>
<dbReference type="Pfam" id="PF09657">
    <property type="entry name" value="Cas_Csx8"/>
    <property type="match status" value="2"/>
</dbReference>
<name>A0A3P3QZS0_9FIRM</name>
<protein>
    <submittedName>
        <fullName evidence="1">Type I CRISPR-associated protein Cas8a1/Csx8</fullName>
    </submittedName>
</protein>
<dbReference type="OrthoDB" id="1884906at2"/>
<dbReference type="RefSeq" id="WP_128673099.1">
    <property type="nucleotide sequence ID" value="NZ_RRCO01000001.1"/>
</dbReference>
<sequence length="486" mass="57065">MISKLEFEENSVNYNRRIEPSDWRYSAAIVGMVRFFKDRNIPYIIKGRYLYYNFEDVCNDGKDFEGDREYLLFAEKWFSDKMHHNVVYKRLCRDQFTEETIKEVNEKLSANTVMKKVFKGIKFDGTNAEIIKHLVDDNRLELISNTFCNSTSGYRKFINTSKYRSESADVCRLLGFCVDTGRKTKSIGFCFDKDSRTFNDEVEFDFIPFAFSRSGSSVFINNNTSIDYLLKANDEMEYFLSEKFEEQKTWNSVFYSYSEGAGFIDYDVEVIIKNTETDYYESMFVRQNAITIFETISKDSEFSESLKNVFKRYVKVNENYYINVMGEVTNSILNELSLDDLIERLMKVEYNTDSNTPDTYCLSRLIYINKIIYETREGNMEKTPEFKGSSAAASQVVQYFITNRQENKIKGYQQRLANTLISKDYGRFIEIMLQLSSYTEVPFVFMHKLIQDFEANKNLAYNFINSLIVSSKRKDDTQEGGKSNEK</sequence>
<evidence type="ECO:0000313" key="1">
    <source>
        <dbReference type="EMBL" id="RRJ26727.1"/>
    </source>
</evidence>
<comment type="caution">
    <text evidence="1">The sequence shown here is derived from an EMBL/GenBank/DDBJ whole genome shotgun (WGS) entry which is preliminary data.</text>
</comment>
<proteinExistence type="predicted"/>
<dbReference type="InterPro" id="IPR013487">
    <property type="entry name" value="CRISPR-assoc_prot_Csx8"/>
</dbReference>
<gene>
    <name evidence="1" type="primary">cas8a1</name>
    <name evidence="1" type="ORF">EHV10_01465</name>
</gene>
<dbReference type="NCBIfam" id="TIGR02670">
    <property type="entry name" value="cas_csx8"/>
    <property type="match status" value="1"/>
</dbReference>
<dbReference type="EMBL" id="RRCO01000001">
    <property type="protein sequence ID" value="RRJ26727.1"/>
    <property type="molecule type" value="Genomic_DNA"/>
</dbReference>
<evidence type="ECO:0000313" key="2">
    <source>
        <dbReference type="Proteomes" id="UP000272490"/>
    </source>
</evidence>
<keyword evidence="2" id="KW-1185">Reference proteome</keyword>
<reference evidence="1 2" key="1">
    <citation type="submission" date="2018-11" db="EMBL/GenBank/DDBJ databases">
        <title>Genome sequencing of Lachnoanaerobaculum sp. KCOM 2030 (= ChDC B114).</title>
        <authorList>
            <person name="Kook J.-K."/>
            <person name="Park S.-N."/>
            <person name="Lim Y.K."/>
        </authorList>
    </citation>
    <scope>NUCLEOTIDE SEQUENCE [LARGE SCALE GENOMIC DNA]</scope>
    <source>
        <strain evidence="1 2">KCOM 2030</strain>
    </source>
</reference>
<dbReference type="Proteomes" id="UP000272490">
    <property type="component" value="Unassembled WGS sequence"/>
</dbReference>
<dbReference type="AlphaFoldDB" id="A0A3P3QZS0"/>